<name>A0ABN3H5A0_9ACTN</name>
<keyword evidence="3" id="KW-1185">Reference proteome</keyword>
<proteinExistence type="predicted"/>
<sequence>MFTAPLSSTLRTLPGLGGRASVLILPLHDPFLDRCLTALAARAVKIARHSGRDRLTLAVCGACTGCDTYAATVRIAAGTAGTDLTIFLPIGTAPDTASRLPPSGAAHLAPGPIPDRPAILAFPESGETIVAATYADAVAESKHHAARAGAVDATPPGPYGNHGHFAVATLLIEVLGILSGPPAQLWTPVDDLCVSIDTALRLLGWPTTLTAVAGSPTNRWPTNPGTGRSPEPGSTTSGTLPDPAAVFPDVALPAAAVLPRGHRHVVRAGTAQIDQARRQLAALGVTVTTHAALGLAGLLHHNPTPAGTAHPPAIPDGGRVVLIAPSLTPRRDQPR</sequence>
<feature type="region of interest" description="Disordered" evidence="1">
    <location>
        <begin position="213"/>
        <end position="243"/>
    </location>
</feature>
<reference evidence="2 3" key="1">
    <citation type="journal article" date="2019" name="Int. J. Syst. Evol. Microbiol.">
        <title>The Global Catalogue of Microorganisms (GCM) 10K type strain sequencing project: providing services to taxonomists for standard genome sequencing and annotation.</title>
        <authorList>
            <consortium name="The Broad Institute Genomics Platform"/>
            <consortium name="The Broad Institute Genome Sequencing Center for Infectious Disease"/>
            <person name="Wu L."/>
            <person name="Ma J."/>
        </authorList>
    </citation>
    <scope>NUCLEOTIDE SEQUENCE [LARGE SCALE GENOMIC DNA]</scope>
    <source>
        <strain evidence="2 3">JCM 3272</strain>
    </source>
</reference>
<evidence type="ECO:0000313" key="2">
    <source>
        <dbReference type="EMBL" id="GAA2369474.1"/>
    </source>
</evidence>
<evidence type="ECO:0000256" key="1">
    <source>
        <dbReference type="SAM" id="MobiDB-lite"/>
    </source>
</evidence>
<dbReference type="Proteomes" id="UP001501444">
    <property type="component" value="Unassembled WGS sequence"/>
</dbReference>
<feature type="compositionally biased region" description="Polar residues" evidence="1">
    <location>
        <begin position="213"/>
        <end position="239"/>
    </location>
</feature>
<gene>
    <name evidence="2" type="ORF">GCM10010170_069900</name>
</gene>
<protein>
    <submittedName>
        <fullName evidence="2">Uncharacterized protein</fullName>
    </submittedName>
</protein>
<accession>A0ABN3H5A0</accession>
<dbReference type="EMBL" id="BAAARV010000069">
    <property type="protein sequence ID" value="GAA2369474.1"/>
    <property type="molecule type" value="Genomic_DNA"/>
</dbReference>
<evidence type="ECO:0000313" key="3">
    <source>
        <dbReference type="Proteomes" id="UP001501444"/>
    </source>
</evidence>
<comment type="caution">
    <text evidence="2">The sequence shown here is derived from an EMBL/GenBank/DDBJ whole genome shotgun (WGS) entry which is preliminary data.</text>
</comment>
<organism evidence="2 3">
    <name type="scientific">Dactylosporangium salmoneum</name>
    <dbReference type="NCBI Taxonomy" id="53361"/>
    <lineage>
        <taxon>Bacteria</taxon>
        <taxon>Bacillati</taxon>
        <taxon>Actinomycetota</taxon>
        <taxon>Actinomycetes</taxon>
        <taxon>Micromonosporales</taxon>
        <taxon>Micromonosporaceae</taxon>
        <taxon>Dactylosporangium</taxon>
    </lineage>
</organism>
<dbReference type="RefSeq" id="WP_344616862.1">
    <property type="nucleotide sequence ID" value="NZ_BAAARV010000069.1"/>
</dbReference>